<evidence type="ECO:0000259" key="2">
    <source>
        <dbReference type="Pfam" id="PF01557"/>
    </source>
</evidence>
<gene>
    <name evidence="4" type="ordered locus">BN6_71940</name>
</gene>
<evidence type="ECO:0000259" key="3">
    <source>
        <dbReference type="Pfam" id="PF10370"/>
    </source>
</evidence>
<dbReference type="InterPro" id="IPR036663">
    <property type="entry name" value="Fumarylacetoacetase_C_sf"/>
</dbReference>
<organism evidence="4 5">
    <name type="scientific">Saccharothrix espanaensis (strain ATCC 51144 / DSM 44229 / JCM 9112 / NBRC 15066 / NRRL 15764)</name>
    <dbReference type="NCBI Taxonomy" id="1179773"/>
    <lineage>
        <taxon>Bacteria</taxon>
        <taxon>Bacillati</taxon>
        <taxon>Actinomycetota</taxon>
        <taxon>Actinomycetes</taxon>
        <taxon>Pseudonocardiales</taxon>
        <taxon>Pseudonocardiaceae</taxon>
        <taxon>Saccharothrix</taxon>
    </lineage>
</organism>
<accession>K0KCA1</accession>
<dbReference type="EMBL" id="HE804045">
    <property type="protein sequence ID" value="CCH34429.1"/>
    <property type="molecule type" value="Genomic_DNA"/>
</dbReference>
<dbReference type="HOGENOM" id="CLU_028458_4_2_11"/>
<dbReference type="Pfam" id="PF01557">
    <property type="entry name" value="FAA_hydrolase"/>
    <property type="match status" value="1"/>
</dbReference>
<dbReference type="PANTHER" id="PTHR11820:SF7">
    <property type="entry name" value="ACYLPYRUVASE FAHD1, MITOCHONDRIAL"/>
    <property type="match status" value="1"/>
</dbReference>
<dbReference type="KEGG" id="sesp:BN6_71940"/>
<dbReference type="AlphaFoldDB" id="K0KCA1"/>
<dbReference type="STRING" id="1179773.BN6_71940"/>
<dbReference type="GO" id="GO:0016853">
    <property type="term" value="F:isomerase activity"/>
    <property type="evidence" value="ECO:0007669"/>
    <property type="project" value="UniProtKB-ARBA"/>
</dbReference>
<keyword evidence="5" id="KW-1185">Reference proteome</keyword>
<dbReference type="Proteomes" id="UP000006281">
    <property type="component" value="Chromosome"/>
</dbReference>
<dbReference type="GO" id="GO:0018773">
    <property type="term" value="F:acetylpyruvate hydrolase activity"/>
    <property type="evidence" value="ECO:0007669"/>
    <property type="project" value="TreeGrafter"/>
</dbReference>
<feature type="domain" description="Fumarylacetoacetase-like C-terminal" evidence="2">
    <location>
        <begin position="88"/>
        <end position="282"/>
    </location>
</feature>
<dbReference type="PANTHER" id="PTHR11820">
    <property type="entry name" value="ACYLPYRUVASE"/>
    <property type="match status" value="1"/>
</dbReference>
<dbReference type="EC" id="4.1.1.68" evidence="4"/>
<dbReference type="InterPro" id="IPR018833">
    <property type="entry name" value="Rv2993c-like_N"/>
</dbReference>
<dbReference type="FunFam" id="3.90.850.10:FF:000002">
    <property type="entry name" value="2-hydroxyhepta-2,4-diene-1,7-dioate isomerase"/>
    <property type="match status" value="1"/>
</dbReference>
<dbReference type="SUPFAM" id="SSF56529">
    <property type="entry name" value="FAH"/>
    <property type="match status" value="1"/>
</dbReference>
<proteinExistence type="predicted"/>
<keyword evidence="4" id="KW-0456">Lyase</keyword>
<dbReference type="Gene3D" id="3.90.850.10">
    <property type="entry name" value="Fumarylacetoacetase-like, C-terminal domain"/>
    <property type="match status" value="1"/>
</dbReference>
<evidence type="ECO:0000313" key="5">
    <source>
        <dbReference type="Proteomes" id="UP000006281"/>
    </source>
</evidence>
<dbReference type="eggNOG" id="COG0179">
    <property type="taxonomic scope" value="Bacteria"/>
</dbReference>
<dbReference type="Gene3D" id="2.30.30.370">
    <property type="entry name" value="FAH"/>
    <property type="match status" value="1"/>
</dbReference>
<reference evidence="4 5" key="1">
    <citation type="journal article" date="2012" name="BMC Genomics">
        <title>Complete genome sequence of Saccharothrix espanaensis DSM 44229T and comparison to the other completely sequenced Pseudonocardiaceae.</title>
        <authorList>
            <person name="Strobel T."/>
            <person name="Al-Dilaimi A."/>
            <person name="Blom J."/>
            <person name="Gessner A."/>
            <person name="Kalinowski J."/>
            <person name="Luzhetska M."/>
            <person name="Puhler A."/>
            <person name="Szczepanowski R."/>
            <person name="Bechthold A."/>
            <person name="Ruckert C."/>
        </authorList>
    </citation>
    <scope>NUCLEOTIDE SEQUENCE [LARGE SCALE GENOMIC DNA]</scope>
    <source>
        <strain evidence="5">ATCC 51144 / DSM 44229 / JCM 9112 / NBRC 15066 / NRRL 15764</strain>
    </source>
</reference>
<name>K0KCA1_SACES</name>
<keyword evidence="1" id="KW-0479">Metal-binding</keyword>
<dbReference type="Pfam" id="PF10370">
    <property type="entry name" value="Rv2993c-like_N"/>
    <property type="match status" value="1"/>
</dbReference>
<dbReference type="GO" id="GO:0019752">
    <property type="term" value="P:carboxylic acid metabolic process"/>
    <property type="evidence" value="ECO:0007669"/>
    <property type="project" value="UniProtKB-ARBA"/>
</dbReference>
<protein>
    <submittedName>
        <fullName evidence="4">5-oxopent-3-ene-1,2,5-tricarboxylatedecarboxylase</fullName>
        <ecNumber evidence="4">4.1.1.68</ecNumber>
    </submittedName>
</protein>
<sequence>MPAGVSAGVSCLDARHGGCGRKPPVRVIGVRIARIAQPDGLAFASIEGDGDDLTAVEIADDPFANPTFTGRRWPLADVRLLAPFLPPKIVCIGRNYAEHAAELGNEVPDNPLMFLKPNTAVIGPNADIKLPSVSERVDFEGELAVIIGVGGRDIPASRARQSILGYTIANDVTARDLQEADGQWTRAKGFDTFCPLGPWVETEFDPSDVAIRTEVDGVVKQDSRTSLLLHDIPELIEYISAVMTLRPLDVILTGTPAGVGPLRAGQSVSVTVDGLGTLTNTVTNR</sequence>
<dbReference type="GO" id="GO:0018800">
    <property type="term" value="F:5-oxopent-3-ene-1,2,5-tricarboxylate decarboxylase activity"/>
    <property type="evidence" value="ECO:0007669"/>
    <property type="project" value="UniProtKB-EC"/>
</dbReference>
<feature type="domain" description="Rv2993c-like N-terminal" evidence="3">
    <location>
        <begin position="31"/>
        <end position="83"/>
    </location>
</feature>
<evidence type="ECO:0000313" key="4">
    <source>
        <dbReference type="EMBL" id="CCH34429.1"/>
    </source>
</evidence>
<dbReference type="PATRIC" id="fig|1179773.3.peg.7270"/>
<evidence type="ECO:0000256" key="1">
    <source>
        <dbReference type="ARBA" id="ARBA00022723"/>
    </source>
</evidence>
<dbReference type="InterPro" id="IPR011234">
    <property type="entry name" value="Fumarylacetoacetase-like_C"/>
</dbReference>
<dbReference type="GO" id="GO:0046872">
    <property type="term" value="F:metal ion binding"/>
    <property type="evidence" value="ECO:0007669"/>
    <property type="project" value="UniProtKB-KW"/>
</dbReference>